<dbReference type="InterPro" id="IPR009010">
    <property type="entry name" value="Asp_de-COase-like_dom_sf"/>
</dbReference>
<dbReference type="SUPFAM" id="SSF50692">
    <property type="entry name" value="ADC-like"/>
    <property type="match status" value="1"/>
</dbReference>
<dbReference type="GO" id="GO:0030151">
    <property type="term" value="F:molybdenum ion binding"/>
    <property type="evidence" value="ECO:0007669"/>
    <property type="project" value="TreeGrafter"/>
</dbReference>
<evidence type="ECO:0000313" key="9">
    <source>
        <dbReference type="EMBL" id="ADK81953.1"/>
    </source>
</evidence>
<dbReference type="GO" id="GO:0043546">
    <property type="term" value="F:molybdopterin cofactor binding"/>
    <property type="evidence" value="ECO:0007669"/>
    <property type="project" value="InterPro"/>
</dbReference>
<dbReference type="HOGENOM" id="CLU_000422_13_3_12"/>
<accession>E1R268</accession>
<dbReference type="GO" id="GO:0009055">
    <property type="term" value="F:electron transfer activity"/>
    <property type="evidence" value="ECO:0007669"/>
    <property type="project" value="TreeGrafter"/>
</dbReference>
<dbReference type="eggNOG" id="COG0243">
    <property type="taxonomic scope" value="Bacteria"/>
</dbReference>
<reference evidence="9 10" key="1">
    <citation type="journal article" date="2010" name="Stand. Genomic Sci.">
        <title>Complete genome sequence of Spirochaeta smaragdinae type strain (SEBR 4228).</title>
        <authorList>
            <person name="Mavromatis K."/>
            <person name="Yasawong M."/>
            <person name="Chertkov O."/>
            <person name="Lapidus A."/>
            <person name="Lucas S."/>
            <person name="Nolan M."/>
            <person name="Del Rio T.G."/>
            <person name="Tice H."/>
            <person name="Cheng J.F."/>
            <person name="Pitluck S."/>
            <person name="Liolios K."/>
            <person name="Ivanova N."/>
            <person name="Tapia R."/>
            <person name="Han C."/>
            <person name="Bruce D."/>
            <person name="Goodwin L."/>
            <person name="Pati A."/>
            <person name="Chen A."/>
            <person name="Palaniappan K."/>
            <person name="Land M."/>
            <person name="Hauser L."/>
            <person name="Chang Y.J."/>
            <person name="Jeffries C.D."/>
            <person name="Detter J.C."/>
            <person name="Rohde M."/>
            <person name="Brambilla E."/>
            <person name="Spring S."/>
            <person name="Goker M."/>
            <person name="Sikorski J."/>
            <person name="Woyke T."/>
            <person name="Bristow J."/>
            <person name="Eisen J.A."/>
            <person name="Markowitz V."/>
            <person name="Hugenholtz P."/>
            <person name="Klenk H.P."/>
            <person name="Kyrpides N.C."/>
        </authorList>
    </citation>
    <scope>NUCLEOTIDE SEQUENCE [LARGE SCALE GENOMIC DNA]</scope>
    <source>
        <strain evidence="10">DSM 11293 / JCM 15392 / SEBR 4228</strain>
    </source>
</reference>
<keyword evidence="6" id="KW-0408">Iron</keyword>
<sequence>MTFPSDSFQTIPVSCNKDCGGGCPLVAEISNGRVVRIRDNPDRPHYMQGCLKGYRMADVLYHPDRILHPLVRCGKRGSASFRKASWSEALDLIAEKLTEVKAKKGVHSIIRLGGSGSCRGALHHTARLTSRFLSLFGGYTDTAGNYSSEASDFVKPFMYGTDRVGIDVESLEDARAIVLWGFNPFYTRFGSETQQFLLALSKRGIPFIVIDPRRTASVRKLGAKWFPIRPGSDGVLLSALIHHLACGDARDRFDRSLLERYTVGFDRLEAHLSGAVDGVVRDIEWAAPLCGLSTDDIRFLADFFADTKPLALLSGLSVQRTLGGEEADRLAGILQLVSGNAWLPGGNLGCGQWNMLPKPRCGKISVPQTGDVVSVPVYLWPDAILEGRAGGFPSSPSFIYCVGGNYLGQGSDLNKSRRAFDKAEFSVVHDYFLTETASWADIVLPATTFLEREDICFVPGNYLFYSAQAVPPQGEAKNDYEIFSLLAERLGFAEEFTAGLSEAQWIEKFLDESVVDDQKAFRDCGIWFGKEHRRRTLAGFFADPEGKKLSTPSGKIEIVSQAYEAAGGPLWPVAHIPEPPDGYPLMLITPHERYRTHSQFDNLSVFRRLCFDKMMMHPEDALLRGIGEGDKVVVKNEVGSMVMQVAISNDIARGVVSANQGTWPRIDAESGLPTGNVNVLTSTEPTLPSRGSRTHSVFVEVSPWLPD</sequence>
<evidence type="ECO:0000256" key="1">
    <source>
        <dbReference type="ARBA" id="ARBA00001942"/>
    </source>
</evidence>
<dbReference type="Pfam" id="PF00384">
    <property type="entry name" value="Molybdopterin"/>
    <property type="match status" value="1"/>
</dbReference>
<dbReference type="PROSITE" id="PS51669">
    <property type="entry name" value="4FE4S_MOW_BIS_MGD"/>
    <property type="match status" value="1"/>
</dbReference>
<dbReference type="PANTHER" id="PTHR43742:SF10">
    <property type="entry name" value="TRIMETHYLAMINE-N-OXIDE REDUCTASE 2"/>
    <property type="match status" value="1"/>
</dbReference>
<dbReference type="Gene3D" id="3.40.228.10">
    <property type="entry name" value="Dimethylsulfoxide Reductase, domain 2"/>
    <property type="match status" value="1"/>
</dbReference>
<dbReference type="InterPro" id="IPR006656">
    <property type="entry name" value="Mopterin_OxRdtase"/>
</dbReference>
<organism evidence="9 10">
    <name type="scientific">Sediminispirochaeta smaragdinae (strain DSM 11293 / JCM 15392 / SEBR 4228)</name>
    <name type="common">Spirochaeta smaragdinae</name>
    <dbReference type="NCBI Taxonomy" id="573413"/>
    <lineage>
        <taxon>Bacteria</taxon>
        <taxon>Pseudomonadati</taxon>
        <taxon>Spirochaetota</taxon>
        <taxon>Spirochaetia</taxon>
        <taxon>Spirochaetales</taxon>
        <taxon>Spirochaetaceae</taxon>
        <taxon>Sediminispirochaeta</taxon>
    </lineage>
</organism>
<dbReference type="GO" id="GO:0016491">
    <property type="term" value="F:oxidoreductase activity"/>
    <property type="evidence" value="ECO:0007669"/>
    <property type="project" value="UniProtKB-KW"/>
</dbReference>
<dbReference type="GO" id="GO:0030288">
    <property type="term" value="C:outer membrane-bounded periplasmic space"/>
    <property type="evidence" value="ECO:0007669"/>
    <property type="project" value="TreeGrafter"/>
</dbReference>
<evidence type="ECO:0000256" key="6">
    <source>
        <dbReference type="ARBA" id="ARBA00023004"/>
    </source>
</evidence>
<dbReference type="Gene3D" id="2.20.25.90">
    <property type="entry name" value="ADC-like domains"/>
    <property type="match status" value="1"/>
</dbReference>
<keyword evidence="5" id="KW-0560">Oxidoreductase</keyword>
<dbReference type="PROSITE" id="PS00932">
    <property type="entry name" value="MOLYBDOPTERIN_PROK_3"/>
    <property type="match status" value="1"/>
</dbReference>
<dbReference type="PANTHER" id="PTHR43742">
    <property type="entry name" value="TRIMETHYLAMINE-N-OXIDE REDUCTASE"/>
    <property type="match status" value="1"/>
</dbReference>
<dbReference type="InterPro" id="IPR006963">
    <property type="entry name" value="Mopterin_OxRdtase_4Fe-4S_dom"/>
</dbReference>
<dbReference type="RefSeq" id="WP_013255412.1">
    <property type="nucleotide sequence ID" value="NC_014364.1"/>
</dbReference>
<evidence type="ECO:0000256" key="5">
    <source>
        <dbReference type="ARBA" id="ARBA00023002"/>
    </source>
</evidence>
<evidence type="ECO:0000259" key="8">
    <source>
        <dbReference type="PROSITE" id="PS51669"/>
    </source>
</evidence>
<keyword evidence="7" id="KW-0411">Iron-sulfur</keyword>
<dbReference type="Gene3D" id="2.40.40.20">
    <property type="match status" value="1"/>
</dbReference>
<name>E1R268_SEDSS</name>
<dbReference type="KEGG" id="ssm:Spirs_2850"/>
<dbReference type="Gene3D" id="3.30.2070.10">
    <property type="entry name" value="Formate dehydrogenase/DMSO reductase"/>
    <property type="match status" value="1"/>
</dbReference>
<evidence type="ECO:0000256" key="3">
    <source>
        <dbReference type="ARBA" id="ARBA00022505"/>
    </source>
</evidence>
<comment type="similarity">
    <text evidence="2">Belongs to the prokaryotic molybdopterin-containing oxidoreductase family.</text>
</comment>
<dbReference type="InterPro" id="IPR006657">
    <property type="entry name" value="MoPterin_dinucl-bd_dom"/>
</dbReference>
<dbReference type="InterPro" id="IPR006655">
    <property type="entry name" value="Mopterin_OxRdtase_prok_CS"/>
</dbReference>
<dbReference type="AlphaFoldDB" id="E1R268"/>
<feature type="domain" description="4Fe-4S Mo/W bis-MGD-type" evidence="8">
    <location>
        <begin position="8"/>
        <end position="64"/>
    </location>
</feature>
<comment type="cofactor">
    <cofactor evidence="1">
        <name>Mo-bis(molybdopterin guanine dinucleotide)</name>
        <dbReference type="ChEBI" id="CHEBI:60539"/>
    </cofactor>
</comment>
<dbReference type="Pfam" id="PF01568">
    <property type="entry name" value="Molydop_binding"/>
    <property type="match status" value="1"/>
</dbReference>
<dbReference type="InterPro" id="IPR050612">
    <property type="entry name" value="Prok_Mopterin_Oxidored"/>
</dbReference>
<dbReference type="SUPFAM" id="SSF53706">
    <property type="entry name" value="Formate dehydrogenase/DMSO reductase, domains 1-3"/>
    <property type="match status" value="1"/>
</dbReference>
<dbReference type="Gene3D" id="3.40.50.740">
    <property type="match status" value="1"/>
</dbReference>
<dbReference type="GO" id="GO:0051536">
    <property type="term" value="F:iron-sulfur cluster binding"/>
    <property type="evidence" value="ECO:0007669"/>
    <property type="project" value="UniProtKB-KW"/>
</dbReference>
<evidence type="ECO:0000256" key="7">
    <source>
        <dbReference type="ARBA" id="ARBA00023014"/>
    </source>
</evidence>
<evidence type="ECO:0000256" key="2">
    <source>
        <dbReference type="ARBA" id="ARBA00010312"/>
    </source>
</evidence>
<keyword evidence="10" id="KW-1185">Reference proteome</keyword>
<evidence type="ECO:0000313" key="10">
    <source>
        <dbReference type="Proteomes" id="UP000002318"/>
    </source>
</evidence>
<dbReference type="SMART" id="SM00926">
    <property type="entry name" value="Molybdop_Fe4S4"/>
    <property type="match status" value="1"/>
</dbReference>
<dbReference type="STRING" id="573413.Spirs_2850"/>
<proteinExistence type="inferred from homology"/>
<dbReference type="Proteomes" id="UP000002318">
    <property type="component" value="Chromosome"/>
</dbReference>
<gene>
    <name evidence="9" type="ordered locus">Spirs_2850</name>
</gene>
<keyword evidence="4" id="KW-0479">Metal-binding</keyword>
<dbReference type="GO" id="GO:0009061">
    <property type="term" value="P:anaerobic respiration"/>
    <property type="evidence" value="ECO:0007669"/>
    <property type="project" value="TreeGrafter"/>
</dbReference>
<protein>
    <submittedName>
        <fullName evidence="9">Molybdopterin oxidoreductase</fullName>
    </submittedName>
</protein>
<dbReference type="Pfam" id="PF04879">
    <property type="entry name" value="Molybdop_Fe4S4"/>
    <property type="match status" value="1"/>
</dbReference>
<dbReference type="PROSITE" id="PS00490">
    <property type="entry name" value="MOLYBDOPTERIN_PROK_2"/>
    <property type="match status" value="1"/>
</dbReference>
<keyword evidence="3" id="KW-0500">Molybdenum</keyword>
<evidence type="ECO:0000256" key="4">
    <source>
        <dbReference type="ARBA" id="ARBA00022723"/>
    </source>
</evidence>
<dbReference type="EMBL" id="CP002116">
    <property type="protein sequence ID" value="ADK81953.1"/>
    <property type="molecule type" value="Genomic_DNA"/>
</dbReference>